<keyword evidence="2" id="KW-1185">Reference proteome</keyword>
<reference evidence="1" key="1">
    <citation type="journal article" date="2023" name="Insect Mol. Biol.">
        <title>Genome sequencing provides insights into the evolution of gene families encoding plant cell wall-degrading enzymes in longhorned beetles.</title>
        <authorList>
            <person name="Shin N.R."/>
            <person name="Okamura Y."/>
            <person name="Kirsch R."/>
            <person name="Pauchet Y."/>
        </authorList>
    </citation>
    <scope>NUCLEOTIDE SEQUENCE</scope>
    <source>
        <strain evidence="1">AMC_N1</strain>
    </source>
</reference>
<name>A0AAV8Z206_9CUCU</name>
<accession>A0AAV8Z206</accession>
<proteinExistence type="predicted"/>
<evidence type="ECO:0000313" key="1">
    <source>
        <dbReference type="EMBL" id="KAJ8958167.1"/>
    </source>
</evidence>
<dbReference type="AlphaFoldDB" id="A0AAV8Z206"/>
<comment type="caution">
    <text evidence="1">The sequence shown here is derived from an EMBL/GenBank/DDBJ whole genome shotgun (WGS) entry which is preliminary data.</text>
</comment>
<dbReference type="Proteomes" id="UP001162162">
    <property type="component" value="Unassembled WGS sequence"/>
</dbReference>
<dbReference type="EMBL" id="JAPWTK010000019">
    <property type="protein sequence ID" value="KAJ8958167.1"/>
    <property type="molecule type" value="Genomic_DNA"/>
</dbReference>
<sequence>MWSNAAATSVPSKVEAAENPRSLLTQRISNQTVSVFVSQSLDPQHRPLPECSSWWCCPLSLAVAAAKPSGIGAVAYSSVLSTPIVHKTIVAPAPVAVPAAVSSSFRTDVISKPVVAAYAAPAVVAAPVVQKTVVAAAPVVAPAPVAIPAAVSSSYRTDVINSRPVVAAYAAPVFQKTVVAPVVQKTVVAAAPVAVPAAVSSSYRSDVINSHSLAVAPVVSYAAAVPAVQAW</sequence>
<gene>
    <name evidence="1" type="ORF">NQ318_006106</name>
</gene>
<protein>
    <submittedName>
        <fullName evidence="1">Uncharacterized protein</fullName>
    </submittedName>
</protein>
<evidence type="ECO:0000313" key="2">
    <source>
        <dbReference type="Proteomes" id="UP001162162"/>
    </source>
</evidence>
<organism evidence="1 2">
    <name type="scientific">Aromia moschata</name>
    <dbReference type="NCBI Taxonomy" id="1265417"/>
    <lineage>
        <taxon>Eukaryota</taxon>
        <taxon>Metazoa</taxon>
        <taxon>Ecdysozoa</taxon>
        <taxon>Arthropoda</taxon>
        <taxon>Hexapoda</taxon>
        <taxon>Insecta</taxon>
        <taxon>Pterygota</taxon>
        <taxon>Neoptera</taxon>
        <taxon>Endopterygota</taxon>
        <taxon>Coleoptera</taxon>
        <taxon>Polyphaga</taxon>
        <taxon>Cucujiformia</taxon>
        <taxon>Chrysomeloidea</taxon>
        <taxon>Cerambycidae</taxon>
        <taxon>Cerambycinae</taxon>
        <taxon>Callichromatini</taxon>
        <taxon>Aromia</taxon>
    </lineage>
</organism>